<comment type="catalytic activity">
    <reaction evidence="11">
        <text>N(6)-(1,2-dicarboxyethyl)-AMP = fumarate + AMP</text>
        <dbReference type="Rhea" id="RHEA:16853"/>
        <dbReference type="ChEBI" id="CHEBI:29806"/>
        <dbReference type="ChEBI" id="CHEBI:57567"/>
        <dbReference type="ChEBI" id="CHEBI:456215"/>
        <dbReference type="EC" id="4.3.2.2"/>
    </reaction>
</comment>
<dbReference type="GO" id="GO:0044208">
    <property type="term" value="P:'de novo' AMP biosynthetic process"/>
    <property type="evidence" value="ECO:0007669"/>
    <property type="project" value="TreeGrafter"/>
</dbReference>
<evidence type="ECO:0000256" key="7">
    <source>
        <dbReference type="ARBA" id="ARBA00017058"/>
    </source>
</evidence>
<comment type="pathway">
    <text evidence="2">Purine metabolism; IMP biosynthesis via de novo pathway; 5-amino-1-(5-phospho-D-ribosyl)imidazole-4-carboxamide from 5-amino-1-(5-phospho-D-ribosyl)imidazole-4-carboxylate: step 2/2.</text>
</comment>
<evidence type="ECO:0000256" key="6">
    <source>
        <dbReference type="ARBA" id="ARBA00012339"/>
    </source>
</evidence>
<reference evidence="13" key="1">
    <citation type="submission" date="2022-11" db="UniProtKB">
        <authorList>
            <consortium name="EnsemblMetazoa"/>
        </authorList>
    </citation>
    <scope>IDENTIFICATION</scope>
</reference>
<evidence type="ECO:0000256" key="4">
    <source>
        <dbReference type="ARBA" id="ARBA00008273"/>
    </source>
</evidence>
<dbReference type="RefSeq" id="XP_038047292.1">
    <property type="nucleotide sequence ID" value="XM_038191364.1"/>
</dbReference>
<dbReference type="OrthoDB" id="406045at2759"/>
<protein>
    <recommendedName>
        <fullName evidence="7">Adenylosuccinate lyase</fullName>
        <ecNumber evidence="6">4.3.2.2</ecNumber>
    </recommendedName>
    <alternativeName>
        <fullName evidence="10">Adenylosuccinase</fullName>
    </alternativeName>
</protein>
<evidence type="ECO:0000256" key="9">
    <source>
        <dbReference type="ARBA" id="ARBA00023239"/>
    </source>
</evidence>
<dbReference type="FunFam" id="1.10.40.30:FF:000005">
    <property type="entry name" value="Adenylosuccinate lyase"/>
    <property type="match status" value="1"/>
</dbReference>
<dbReference type="GO" id="GO:0005829">
    <property type="term" value="C:cytosol"/>
    <property type="evidence" value="ECO:0007669"/>
    <property type="project" value="TreeGrafter"/>
</dbReference>
<evidence type="ECO:0000313" key="13">
    <source>
        <dbReference type="EnsemblMetazoa" id="XP_038047292.1"/>
    </source>
</evidence>
<name>A0A913Z6E7_PATMI</name>
<dbReference type="SMART" id="SM00998">
    <property type="entry name" value="ADSL_C"/>
    <property type="match status" value="1"/>
</dbReference>
<comment type="catalytic activity">
    <reaction evidence="1">
        <text>(2S)-2-[5-amino-1-(5-phospho-beta-D-ribosyl)imidazole-4-carboxamido]succinate = 5-amino-1-(5-phospho-beta-D-ribosyl)imidazole-4-carboxamide + fumarate</text>
        <dbReference type="Rhea" id="RHEA:23920"/>
        <dbReference type="ChEBI" id="CHEBI:29806"/>
        <dbReference type="ChEBI" id="CHEBI:58443"/>
        <dbReference type="ChEBI" id="CHEBI:58475"/>
        <dbReference type="EC" id="4.3.2.2"/>
    </reaction>
</comment>
<accession>A0A913Z6E7</accession>
<dbReference type="EC" id="4.3.2.2" evidence="6"/>
<evidence type="ECO:0000256" key="2">
    <source>
        <dbReference type="ARBA" id="ARBA00004706"/>
    </source>
</evidence>
<evidence type="ECO:0000256" key="5">
    <source>
        <dbReference type="ARBA" id="ARBA00011668"/>
    </source>
</evidence>
<comment type="subunit">
    <text evidence="5">Homotetramer. Residues from neighboring subunits contribute catalytic and substrate-binding residues to each active site.</text>
</comment>
<evidence type="ECO:0000256" key="1">
    <source>
        <dbReference type="ARBA" id="ARBA00000598"/>
    </source>
</evidence>
<keyword evidence="8" id="KW-0658">Purine biosynthesis</keyword>
<dbReference type="GO" id="GO:0004018">
    <property type="term" value="F:N6-(1,2-dicarboxyethyl)AMP AMP-lyase (fumarate-forming) activity"/>
    <property type="evidence" value="ECO:0007669"/>
    <property type="project" value="TreeGrafter"/>
</dbReference>
<keyword evidence="9" id="KW-0456">Lyase</keyword>
<organism evidence="13 14">
    <name type="scientific">Patiria miniata</name>
    <name type="common">Bat star</name>
    <name type="synonym">Asterina miniata</name>
    <dbReference type="NCBI Taxonomy" id="46514"/>
    <lineage>
        <taxon>Eukaryota</taxon>
        <taxon>Metazoa</taxon>
        <taxon>Echinodermata</taxon>
        <taxon>Eleutherozoa</taxon>
        <taxon>Asterozoa</taxon>
        <taxon>Asteroidea</taxon>
        <taxon>Valvatacea</taxon>
        <taxon>Valvatida</taxon>
        <taxon>Asterinidae</taxon>
        <taxon>Patiria</taxon>
    </lineage>
</organism>
<dbReference type="PANTHER" id="PTHR43172">
    <property type="entry name" value="ADENYLOSUCCINATE LYASE"/>
    <property type="match status" value="1"/>
</dbReference>
<dbReference type="PANTHER" id="PTHR43172:SF1">
    <property type="entry name" value="ADENYLOSUCCINATE LYASE"/>
    <property type="match status" value="1"/>
</dbReference>
<evidence type="ECO:0000256" key="8">
    <source>
        <dbReference type="ARBA" id="ARBA00022755"/>
    </source>
</evidence>
<sequence length="105" mass="11704">MASENIIMAMVKAGGNRQECHEHIRTLAQEAGAVVKQQGGDNDLVERICQTDYFAPIHGKLNELLDPATFIGRAPEQVTRFLSEEVHPALQPYQDSMDQQSKLNL</sequence>
<dbReference type="Proteomes" id="UP000887568">
    <property type="component" value="Unplaced"/>
</dbReference>
<dbReference type="Gene3D" id="6.10.250.1570">
    <property type="match status" value="1"/>
</dbReference>
<dbReference type="GO" id="GO:0070626">
    <property type="term" value="F:(S)-2-(5-amino-1-(5-phospho-D-ribosyl)imidazole-4-carboxamido) succinate lyase (fumarate-forming) activity"/>
    <property type="evidence" value="ECO:0007669"/>
    <property type="project" value="TreeGrafter"/>
</dbReference>
<dbReference type="AlphaFoldDB" id="A0A913Z6E7"/>
<evidence type="ECO:0000259" key="12">
    <source>
        <dbReference type="SMART" id="SM00998"/>
    </source>
</evidence>
<evidence type="ECO:0000313" key="14">
    <source>
        <dbReference type="Proteomes" id="UP000887568"/>
    </source>
</evidence>
<dbReference type="InterPro" id="IPR008948">
    <property type="entry name" value="L-Aspartase-like"/>
</dbReference>
<evidence type="ECO:0000256" key="3">
    <source>
        <dbReference type="ARBA" id="ARBA00004734"/>
    </source>
</evidence>
<evidence type="ECO:0000256" key="11">
    <source>
        <dbReference type="ARBA" id="ARBA00047513"/>
    </source>
</evidence>
<feature type="domain" description="Adenylosuccinate lyase C-terminal" evidence="12">
    <location>
        <begin position="1"/>
        <end position="82"/>
    </location>
</feature>
<evidence type="ECO:0000256" key="10">
    <source>
        <dbReference type="ARBA" id="ARBA00030717"/>
    </source>
</evidence>
<dbReference type="InterPro" id="IPR019468">
    <property type="entry name" value="AdenyloSucc_lyase_C"/>
</dbReference>
<dbReference type="SUPFAM" id="SSF48557">
    <property type="entry name" value="L-aspartase-like"/>
    <property type="match status" value="1"/>
</dbReference>
<keyword evidence="14" id="KW-1185">Reference proteome</keyword>
<proteinExistence type="inferred from homology"/>
<comment type="similarity">
    <text evidence="4">Belongs to the lyase 1 family. Adenylosuccinate lyase subfamily.</text>
</comment>
<comment type="pathway">
    <text evidence="3">Purine metabolism; AMP biosynthesis via de novo pathway; AMP from IMP: step 2/2.</text>
</comment>
<dbReference type="Pfam" id="PF10397">
    <property type="entry name" value="ADSL_C"/>
    <property type="match status" value="1"/>
</dbReference>
<dbReference type="Gene3D" id="1.20.200.10">
    <property type="entry name" value="Fumarase/aspartase (Central domain)"/>
    <property type="match status" value="1"/>
</dbReference>
<dbReference type="OMA" id="RSECHEK"/>
<dbReference type="GeneID" id="119721332"/>
<dbReference type="EnsemblMetazoa" id="XM_038191364.1">
    <property type="protein sequence ID" value="XP_038047292.1"/>
    <property type="gene ID" value="LOC119721332"/>
</dbReference>